<dbReference type="EMBL" id="LVVK01000006">
    <property type="protein sequence ID" value="OPB44878.1"/>
    <property type="molecule type" value="Genomic_DNA"/>
</dbReference>
<reference evidence="5 6" key="1">
    <citation type="submission" date="2016-04" db="EMBL/GenBank/DDBJ databases">
        <title>Multiple horizontal gene transfer events from other fungi enriched the ability of the initially mycotrophic fungus Trichoderma (Ascomycota) to feed on dead plant biomass.</title>
        <authorList>
            <person name="Atanasova L."/>
            <person name="Chenthamara K."/>
            <person name="Zhang J."/>
            <person name="Grujic M."/>
            <person name="Henrissat B."/>
            <person name="Kuo A."/>
            <person name="Aertz A."/>
            <person name="Salamov A."/>
            <person name="Lipzen A."/>
            <person name="Labutti K."/>
            <person name="Barry K."/>
            <person name="Miao Y."/>
            <person name="Rahimi M.J."/>
            <person name="Shen Q."/>
            <person name="Grigoriev I.V."/>
            <person name="Kubicek C.P."/>
            <person name="Druzhinina I.S."/>
        </authorList>
    </citation>
    <scope>NUCLEOTIDE SEQUENCE [LARGE SCALE GENOMIC DNA]</scope>
    <source>
        <strain evidence="5 6">NJAU 4742</strain>
    </source>
</reference>
<comment type="caution">
    <text evidence="5">The sequence shown here is derived from an EMBL/GenBank/DDBJ whole genome shotgun (WGS) entry which is preliminary data.</text>
</comment>
<keyword evidence="3" id="KW-0551">Lipid droplet</keyword>
<evidence type="ECO:0000313" key="6">
    <source>
        <dbReference type="Proteomes" id="UP000191004"/>
    </source>
</evidence>
<dbReference type="GO" id="GO:0005811">
    <property type="term" value="C:lipid droplet"/>
    <property type="evidence" value="ECO:0007669"/>
    <property type="project" value="UniProtKB-SubCell"/>
</dbReference>
<accession>A0A1T3CUW8</accession>
<dbReference type="InterPro" id="IPR019363">
    <property type="entry name" value="LDAH"/>
</dbReference>
<dbReference type="OrthoDB" id="448051at2759"/>
<dbReference type="Proteomes" id="UP000191004">
    <property type="component" value="Unassembled WGS sequence"/>
</dbReference>
<gene>
    <name evidence="5" type="ORF">A0O28_0090160</name>
</gene>
<evidence type="ECO:0000256" key="3">
    <source>
        <dbReference type="ARBA" id="ARBA00022677"/>
    </source>
</evidence>
<evidence type="ECO:0008006" key="7">
    <source>
        <dbReference type="Google" id="ProtNLM"/>
    </source>
</evidence>
<comment type="similarity">
    <text evidence="2">Belongs to the AB hydrolase superfamily. LDAH family.</text>
</comment>
<dbReference type="GO" id="GO:0016298">
    <property type="term" value="F:lipase activity"/>
    <property type="evidence" value="ECO:0007669"/>
    <property type="project" value="InterPro"/>
</dbReference>
<sequence length="371" mass="41807">MAPAISLLAKPRQRGVRPYQRHGLIYFICGNPGLVNYYAVFLDCLRGMLDADDEGSGGTAYDIYGRNLLGFSDDDHEPFSASNEPWDLDGQIDGIYRDVASRTIIPDEAGAEGQGGEAARPYDFVVLMGHSVGAYISVEIFHRHMQDPSRAPHLNLRHGFLLFPTLTHIANSPKGRNVGLLMSIPGLENNAQHLAKFILNCIPYAFVLWIIKNVLGFTPQTAEVTARWLKSQGGVWQAIHLGLSEMRTICEEKWEEELWETTAEDDEINSYNYYHGKSNISANGESGSGTETPQQQIPKFFIFYGKNDHWVANHVRDAFIEKRKSEKGHTKIQVDEGDIPHAFCVKEHTSWVIAKRVYEWVKEIEDGQQTL</sequence>
<evidence type="ECO:0000256" key="4">
    <source>
        <dbReference type="ARBA" id="ARBA00022801"/>
    </source>
</evidence>
<dbReference type="InterPro" id="IPR029058">
    <property type="entry name" value="AB_hydrolase_fold"/>
</dbReference>
<protein>
    <recommendedName>
        <fullName evidence="7">Lipid droplet-associated hydrolase</fullName>
    </recommendedName>
</protein>
<proteinExistence type="inferred from homology"/>
<dbReference type="AlphaFoldDB" id="A0A1T3CUW8"/>
<dbReference type="SUPFAM" id="SSF53474">
    <property type="entry name" value="alpha/beta-Hydrolases"/>
    <property type="match status" value="1"/>
</dbReference>
<comment type="subcellular location">
    <subcellularLocation>
        <location evidence="1">Lipid droplet</location>
    </subcellularLocation>
</comment>
<organism evidence="5 6">
    <name type="scientific">Trichoderma guizhouense</name>
    <dbReference type="NCBI Taxonomy" id="1491466"/>
    <lineage>
        <taxon>Eukaryota</taxon>
        <taxon>Fungi</taxon>
        <taxon>Dikarya</taxon>
        <taxon>Ascomycota</taxon>
        <taxon>Pezizomycotina</taxon>
        <taxon>Sordariomycetes</taxon>
        <taxon>Hypocreomycetidae</taxon>
        <taxon>Hypocreales</taxon>
        <taxon>Hypocreaceae</taxon>
        <taxon>Trichoderma</taxon>
    </lineage>
</organism>
<evidence type="ECO:0000313" key="5">
    <source>
        <dbReference type="EMBL" id="OPB44878.1"/>
    </source>
</evidence>
<name>A0A1T3CUW8_9HYPO</name>
<keyword evidence="4" id="KW-0378">Hydrolase</keyword>
<evidence type="ECO:0000256" key="2">
    <source>
        <dbReference type="ARBA" id="ARBA00008300"/>
    </source>
</evidence>
<keyword evidence="6" id="KW-1185">Reference proteome</keyword>
<dbReference type="PANTHER" id="PTHR13390:SF0">
    <property type="entry name" value="LIPID DROPLET-ASSOCIATED HYDROLASE"/>
    <property type="match status" value="1"/>
</dbReference>
<evidence type="ECO:0000256" key="1">
    <source>
        <dbReference type="ARBA" id="ARBA00004502"/>
    </source>
</evidence>
<dbReference type="PANTHER" id="PTHR13390">
    <property type="entry name" value="LIPASE"/>
    <property type="match status" value="1"/>
</dbReference>
<dbReference type="Pfam" id="PF10230">
    <property type="entry name" value="LIDHydrolase"/>
    <property type="match status" value="1"/>
</dbReference>
<dbReference type="GO" id="GO:0019915">
    <property type="term" value="P:lipid storage"/>
    <property type="evidence" value="ECO:0007669"/>
    <property type="project" value="InterPro"/>
</dbReference>